<feature type="transmembrane region" description="Helical" evidence="6">
    <location>
        <begin position="209"/>
        <end position="231"/>
    </location>
</feature>
<evidence type="ECO:0000256" key="5">
    <source>
        <dbReference type="ARBA" id="ARBA00038359"/>
    </source>
</evidence>
<evidence type="ECO:0000256" key="3">
    <source>
        <dbReference type="ARBA" id="ARBA00022989"/>
    </source>
</evidence>
<evidence type="ECO:0000256" key="1">
    <source>
        <dbReference type="ARBA" id="ARBA00004141"/>
    </source>
</evidence>
<dbReference type="Pfam" id="PF20684">
    <property type="entry name" value="Fung_rhodopsin"/>
    <property type="match status" value="1"/>
</dbReference>
<feature type="transmembrane region" description="Helical" evidence="6">
    <location>
        <begin position="89"/>
        <end position="110"/>
    </location>
</feature>
<accession>A0A317XBM1</accession>
<dbReference type="InterPro" id="IPR052337">
    <property type="entry name" value="SAT4-like"/>
</dbReference>
<feature type="transmembrane region" description="Helical" evidence="6">
    <location>
        <begin position="130"/>
        <end position="148"/>
    </location>
</feature>
<keyword evidence="3 6" id="KW-1133">Transmembrane helix</keyword>
<feature type="transmembrane region" description="Helical" evidence="6">
    <location>
        <begin position="6"/>
        <end position="31"/>
    </location>
</feature>
<dbReference type="AlphaFoldDB" id="A0A317XBM1"/>
<comment type="similarity">
    <text evidence="5">Belongs to the SAT4 family.</text>
</comment>
<dbReference type="RefSeq" id="XP_025472272.1">
    <property type="nucleotide sequence ID" value="XM_025616900.1"/>
</dbReference>
<evidence type="ECO:0000313" key="8">
    <source>
        <dbReference type="EMBL" id="PWY95511.1"/>
    </source>
</evidence>
<feature type="transmembrane region" description="Helical" evidence="6">
    <location>
        <begin position="43"/>
        <end position="69"/>
    </location>
</feature>
<protein>
    <recommendedName>
        <fullName evidence="7">Rhodopsin domain-containing protein</fullName>
    </recommendedName>
</protein>
<dbReference type="PANTHER" id="PTHR33048:SF134">
    <property type="entry name" value="INTEGRAL MEMBRANE PROTEIN"/>
    <property type="match status" value="1"/>
</dbReference>
<proteinExistence type="inferred from homology"/>
<sequence>MTYINTGSITAIGIIFSVLAIISFAIRASGWRRYPRNLEIDDILIIPAALLTIAAGVAMVIGAQLHILGNHSVPAITRTEQDQLGKLEYAFWMGHVIDVGLIKLALLFLFRRIFKGTAYRTTFDYANWTLIILVSLWTIVFFIFEIFACDRNADASWSTLYSLRHICMDTFAMQTGFAVFCWAMDMAILIEPICMVIPLRMCFREKLQVCLVFCCSIFAVIAGFLRMIVWIQIEVQDTTPQYIKILATILPTVDQEGIVSIILFWTYIEMGVGFQADD</sequence>
<reference evidence="8 9" key="1">
    <citation type="submission" date="2016-12" db="EMBL/GenBank/DDBJ databases">
        <title>The genomes of Aspergillus section Nigri reveals drivers in fungal speciation.</title>
        <authorList>
            <consortium name="DOE Joint Genome Institute"/>
            <person name="Vesth T.C."/>
            <person name="Nybo J."/>
            <person name="Theobald S."/>
            <person name="Brandl J."/>
            <person name="Frisvad J.C."/>
            <person name="Nielsen K.F."/>
            <person name="Lyhne E.K."/>
            <person name="Kogle M.E."/>
            <person name="Kuo A."/>
            <person name="Riley R."/>
            <person name="Clum A."/>
            <person name="Nolan M."/>
            <person name="Lipzen A."/>
            <person name="Salamov A."/>
            <person name="Henrissat B."/>
            <person name="Wiebenga A."/>
            <person name="De Vries R.P."/>
            <person name="Grigoriev I.V."/>
            <person name="Mortensen U.H."/>
            <person name="Andersen M.R."/>
            <person name="Baker S.E."/>
        </authorList>
    </citation>
    <scope>NUCLEOTIDE SEQUENCE [LARGE SCALE GENOMIC DNA]</scope>
    <source>
        <strain evidence="8 9">CBS 115572</strain>
    </source>
</reference>
<feature type="domain" description="Rhodopsin" evidence="7">
    <location>
        <begin position="36"/>
        <end position="254"/>
    </location>
</feature>
<keyword evidence="9" id="KW-1185">Reference proteome</keyword>
<dbReference type="GO" id="GO:0016020">
    <property type="term" value="C:membrane"/>
    <property type="evidence" value="ECO:0007669"/>
    <property type="project" value="UniProtKB-SubCell"/>
</dbReference>
<evidence type="ECO:0000256" key="6">
    <source>
        <dbReference type="SAM" id="Phobius"/>
    </source>
</evidence>
<evidence type="ECO:0000256" key="4">
    <source>
        <dbReference type="ARBA" id="ARBA00023136"/>
    </source>
</evidence>
<name>A0A317XBM1_9EURO</name>
<evidence type="ECO:0000259" key="7">
    <source>
        <dbReference type="Pfam" id="PF20684"/>
    </source>
</evidence>
<comment type="caution">
    <text evidence="8">The sequence shown here is derived from an EMBL/GenBank/DDBJ whole genome shotgun (WGS) entry which is preliminary data.</text>
</comment>
<dbReference type="OrthoDB" id="5393606at2759"/>
<dbReference type="InterPro" id="IPR049326">
    <property type="entry name" value="Rhodopsin_dom_fungi"/>
</dbReference>
<keyword evidence="4 6" id="KW-0472">Membrane</keyword>
<feature type="transmembrane region" description="Helical" evidence="6">
    <location>
        <begin position="177"/>
        <end position="197"/>
    </location>
</feature>
<dbReference type="GeneID" id="37119043"/>
<dbReference type="Proteomes" id="UP000246702">
    <property type="component" value="Unassembled WGS sequence"/>
</dbReference>
<comment type="subcellular location">
    <subcellularLocation>
        <location evidence="1">Membrane</location>
        <topology evidence="1">Multi-pass membrane protein</topology>
    </subcellularLocation>
</comment>
<evidence type="ECO:0000256" key="2">
    <source>
        <dbReference type="ARBA" id="ARBA00022692"/>
    </source>
</evidence>
<dbReference type="PANTHER" id="PTHR33048">
    <property type="entry name" value="PTH11-LIKE INTEGRAL MEMBRANE PROTEIN (AFU_ORTHOLOGUE AFUA_5G11245)"/>
    <property type="match status" value="1"/>
</dbReference>
<dbReference type="STRING" id="1450535.A0A317XBM1"/>
<organism evidence="8 9">
    <name type="scientific">Aspergillus sclerotioniger CBS 115572</name>
    <dbReference type="NCBI Taxonomy" id="1450535"/>
    <lineage>
        <taxon>Eukaryota</taxon>
        <taxon>Fungi</taxon>
        <taxon>Dikarya</taxon>
        <taxon>Ascomycota</taxon>
        <taxon>Pezizomycotina</taxon>
        <taxon>Eurotiomycetes</taxon>
        <taxon>Eurotiomycetidae</taxon>
        <taxon>Eurotiales</taxon>
        <taxon>Aspergillaceae</taxon>
        <taxon>Aspergillus</taxon>
        <taxon>Aspergillus subgen. Circumdati</taxon>
    </lineage>
</organism>
<evidence type="ECO:0000313" key="9">
    <source>
        <dbReference type="Proteomes" id="UP000246702"/>
    </source>
</evidence>
<gene>
    <name evidence="8" type="ORF">BO94DRAFT_619931</name>
</gene>
<keyword evidence="2 6" id="KW-0812">Transmembrane</keyword>
<dbReference type="EMBL" id="MSFK01000002">
    <property type="protein sequence ID" value="PWY95511.1"/>
    <property type="molecule type" value="Genomic_DNA"/>
</dbReference>